<organism evidence="2 3">
    <name type="scientific">Formimonas warabiya</name>
    <dbReference type="NCBI Taxonomy" id="1761012"/>
    <lineage>
        <taxon>Bacteria</taxon>
        <taxon>Bacillati</taxon>
        <taxon>Bacillota</taxon>
        <taxon>Clostridia</taxon>
        <taxon>Eubacteriales</taxon>
        <taxon>Peptococcaceae</taxon>
        <taxon>Candidatus Formimonas</taxon>
    </lineage>
</organism>
<protein>
    <submittedName>
        <fullName evidence="2">Uncharacterized protein</fullName>
    </submittedName>
</protein>
<accession>A0A3G1KNY7</accession>
<name>A0A3G1KNY7_FORW1</name>
<keyword evidence="1" id="KW-0472">Membrane</keyword>
<reference evidence="2 3" key="1">
    <citation type="submission" date="2016-10" db="EMBL/GenBank/DDBJ databases">
        <title>Complete Genome Sequence of Peptococcaceae strain DCMF.</title>
        <authorList>
            <person name="Edwards R.J."/>
            <person name="Holland S.I."/>
            <person name="Deshpande N.P."/>
            <person name="Wong Y.K."/>
            <person name="Ertan H."/>
            <person name="Manefield M."/>
            <person name="Russell T.L."/>
            <person name="Lee M.J."/>
        </authorList>
    </citation>
    <scope>NUCLEOTIDE SEQUENCE [LARGE SCALE GENOMIC DNA]</scope>
    <source>
        <strain evidence="2 3">DCMF</strain>
    </source>
</reference>
<sequence length="151" mass="16568">MESWIFALFVSLAFIAVGIYKIIDYYKNKNTRLQIYYLGGHPKLKGPKLIYVKPQNNNLLIHDIELLKTDIKEIKFIPHSDSSNVLAGAALGGLLLGPAGAFAGAAMSGSNPANGNLIQLTYNEAGISYELFFGGKDIMNQYPMLKQMIAV</sequence>
<dbReference type="KEGG" id="fwa:DCMF_04710"/>
<keyword evidence="1" id="KW-0812">Transmembrane</keyword>
<dbReference type="EMBL" id="CP017634">
    <property type="protein sequence ID" value="ATW24178.1"/>
    <property type="molecule type" value="Genomic_DNA"/>
</dbReference>
<evidence type="ECO:0000256" key="1">
    <source>
        <dbReference type="SAM" id="Phobius"/>
    </source>
</evidence>
<dbReference type="AlphaFoldDB" id="A0A3G1KNY7"/>
<feature type="transmembrane region" description="Helical" evidence="1">
    <location>
        <begin position="6"/>
        <end position="23"/>
    </location>
</feature>
<keyword evidence="1" id="KW-1133">Transmembrane helix</keyword>
<keyword evidence="3" id="KW-1185">Reference proteome</keyword>
<gene>
    <name evidence="2" type="ORF">DCMF_04710</name>
</gene>
<proteinExistence type="predicted"/>
<dbReference type="Proteomes" id="UP000323521">
    <property type="component" value="Chromosome"/>
</dbReference>
<evidence type="ECO:0000313" key="3">
    <source>
        <dbReference type="Proteomes" id="UP000323521"/>
    </source>
</evidence>
<evidence type="ECO:0000313" key="2">
    <source>
        <dbReference type="EMBL" id="ATW24178.1"/>
    </source>
</evidence>